<evidence type="ECO:0000313" key="2">
    <source>
        <dbReference type="EMBL" id="QSB14465.1"/>
    </source>
</evidence>
<protein>
    <submittedName>
        <fullName evidence="2">Uncharacterized protein</fullName>
    </submittedName>
</protein>
<feature type="compositionally biased region" description="Basic and acidic residues" evidence="1">
    <location>
        <begin position="288"/>
        <end position="355"/>
    </location>
</feature>
<feature type="region of interest" description="Disordered" evidence="1">
    <location>
        <begin position="541"/>
        <end position="657"/>
    </location>
</feature>
<reference evidence="2" key="1">
    <citation type="submission" date="2021-02" db="EMBL/GenBank/DDBJ databases">
        <title>Natrosporangium hydrolyticum gen. nov., sp. nov, a haloalkaliphilic actinobacterium from a soda solonchak soil.</title>
        <authorList>
            <person name="Sorokin D.Y."/>
            <person name="Khijniak T.V."/>
            <person name="Zakharycheva A.P."/>
            <person name="Boueva O.V."/>
            <person name="Ariskina E.V."/>
            <person name="Hahnke R.L."/>
            <person name="Bunk B."/>
            <person name="Sproer C."/>
            <person name="Schumann P."/>
            <person name="Evtushenko L.I."/>
            <person name="Kublanov I.V."/>
        </authorList>
    </citation>
    <scope>NUCLEOTIDE SEQUENCE</scope>
    <source>
        <strain evidence="2">DSM 106523</strain>
    </source>
</reference>
<dbReference type="Proteomes" id="UP000662857">
    <property type="component" value="Chromosome"/>
</dbReference>
<sequence>MDEQRQPDGPTHAEAVPWRVNGAQSAIGVHGAEPDWSASGPAREGATEPLTLLSPGPEGGPEARHRSEDPERGADADTPASGVPVVEPPLWREAARWSPSPNYRGEYHSEYASSGVPYPSAPEAEPGSADDSADLRWAEGDYLVGESGEPTSAADYQDPLGGYPDPNAGYPGPAGYHSDYQEYPEADYQQADYGQPQYSQPDYSQSQYAHPGYAQPEYAQPEYAQPQYAQPAEPAGGYREYPDYRERPWSGAPAASAVERPWSGAPAPTATERPWAAEPPRAPQPARPESRAEPARPESRAEPARAEPARAEPARAEPARAEPARAEPARAEARAEPARAEARAEPARAEARAEPARGGPPARSAEPRTPEQFRPAAPASPARSAAGPPTAPVPEPRHAPSPPSPRSGDRRAPEVTSGLPQRVPAEPDVPVPPISASEGDGGGGLDAGRDRWTAPELAWIANQLRRDDVPGEVPPEQLDVDGVMSAVQEVPGVRSAAVRPNPNGIHTLRLDLADDADPGEVSRAVARLLLERMGLSATDQLLAAPEALPTSQPEPASTRQPWSPPHQRTSQEEGALPPQRGQPETLPPQRGQPETLPPQRGQPDTLPPQRGQQSQRAPQQQRTPEQQRAPQQEQRAAPAHPVGEPGQGPAADPASPPSMAEYEALAQLGQLPPELPWGVSLPGQATPEAPEPVSRPLPPASRPGPRVLIDHVQVSTFGLDATVEVRLTAGARRAAGLASGPAVDSYLVRLSAVAAAKAIDLLLREADEPAGPSRCFIEHTGVVNFGNTEVAVAVVLLVCGGWVEQLTGSALVDGDPRQAVVRATLSAVNRRLEALLS</sequence>
<feature type="compositionally biased region" description="Low complexity" evidence="1">
    <location>
        <begin position="374"/>
        <end position="388"/>
    </location>
</feature>
<accession>A0A895YE72</accession>
<gene>
    <name evidence="2" type="ORF">JQS43_23770</name>
</gene>
<feature type="compositionally biased region" description="Low complexity" evidence="1">
    <location>
        <begin position="265"/>
        <end position="279"/>
    </location>
</feature>
<feature type="compositionally biased region" description="Basic and acidic residues" evidence="1">
    <location>
        <begin position="61"/>
        <end position="75"/>
    </location>
</feature>
<feature type="compositionally biased region" description="Polar residues" evidence="1">
    <location>
        <begin position="549"/>
        <end position="561"/>
    </location>
</feature>
<proteinExistence type="predicted"/>
<feature type="region of interest" description="Disordered" evidence="1">
    <location>
        <begin position="1"/>
        <end position="450"/>
    </location>
</feature>
<dbReference type="EMBL" id="CP070499">
    <property type="protein sequence ID" value="QSB14465.1"/>
    <property type="molecule type" value="Genomic_DNA"/>
</dbReference>
<name>A0A895YE72_9ACTN</name>
<keyword evidence="3" id="KW-1185">Reference proteome</keyword>
<feature type="compositionally biased region" description="Pro residues" evidence="1">
    <location>
        <begin position="689"/>
        <end position="702"/>
    </location>
</feature>
<evidence type="ECO:0000313" key="3">
    <source>
        <dbReference type="Proteomes" id="UP000662857"/>
    </source>
</evidence>
<feature type="region of interest" description="Disordered" evidence="1">
    <location>
        <begin position="673"/>
        <end position="706"/>
    </location>
</feature>
<feature type="compositionally biased region" description="Low complexity" evidence="1">
    <location>
        <begin position="607"/>
        <end position="639"/>
    </location>
</feature>
<evidence type="ECO:0000256" key="1">
    <source>
        <dbReference type="SAM" id="MobiDB-lite"/>
    </source>
</evidence>
<organism evidence="2 3">
    <name type="scientific">Natronosporangium hydrolyticum</name>
    <dbReference type="NCBI Taxonomy" id="2811111"/>
    <lineage>
        <taxon>Bacteria</taxon>
        <taxon>Bacillati</taxon>
        <taxon>Actinomycetota</taxon>
        <taxon>Actinomycetes</taxon>
        <taxon>Micromonosporales</taxon>
        <taxon>Micromonosporaceae</taxon>
        <taxon>Natronosporangium</taxon>
    </lineage>
</organism>
<feature type="compositionally biased region" description="Low complexity" evidence="1">
    <location>
        <begin position="192"/>
        <end position="235"/>
    </location>
</feature>
<feature type="compositionally biased region" description="Pro residues" evidence="1">
    <location>
        <begin position="389"/>
        <end position="405"/>
    </location>
</feature>
<dbReference type="KEGG" id="nhy:JQS43_23770"/>
<dbReference type="AlphaFoldDB" id="A0A895YE72"/>
<dbReference type="RefSeq" id="WP_239676601.1">
    <property type="nucleotide sequence ID" value="NZ_CP070499.1"/>
</dbReference>